<dbReference type="SUPFAM" id="SSF46785">
    <property type="entry name" value="Winged helix' DNA-binding domain"/>
    <property type="match status" value="1"/>
</dbReference>
<dbReference type="InterPro" id="IPR005119">
    <property type="entry name" value="LysR_subst-bd"/>
</dbReference>
<evidence type="ECO:0000313" key="7">
    <source>
        <dbReference type="Proteomes" id="UP001236369"/>
    </source>
</evidence>
<dbReference type="Pfam" id="PF03466">
    <property type="entry name" value="LysR_substrate"/>
    <property type="match status" value="1"/>
</dbReference>
<dbReference type="Gene3D" id="3.40.190.10">
    <property type="entry name" value="Periplasmic binding protein-like II"/>
    <property type="match status" value="2"/>
</dbReference>
<dbReference type="CDD" id="cd08440">
    <property type="entry name" value="PBP2_LTTR_like_4"/>
    <property type="match status" value="1"/>
</dbReference>
<dbReference type="InterPro" id="IPR050950">
    <property type="entry name" value="HTH-type_LysR_regulators"/>
</dbReference>
<evidence type="ECO:0000313" key="6">
    <source>
        <dbReference type="EMBL" id="MDQ0443733.1"/>
    </source>
</evidence>
<dbReference type="Pfam" id="PF00126">
    <property type="entry name" value="HTH_1"/>
    <property type="match status" value="1"/>
</dbReference>
<dbReference type="Proteomes" id="UP001236369">
    <property type="component" value="Unassembled WGS sequence"/>
</dbReference>
<name>A0ABU0HN28_9HYPH</name>
<dbReference type="GO" id="GO:0003677">
    <property type="term" value="F:DNA binding"/>
    <property type="evidence" value="ECO:0007669"/>
    <property type="project" value="UniProtKB-KW"/>
</dbReference>
<dbReference type="InterPro" id="IPR000847">
    <property type="entry name" value="LysR_HTH_N"/>
</dbReference>
<keyword evidence="4" id="KW-0804">Transcription</keyword>
<dbReference type="PANTHER" id="PTHR30419:SF8">
    <property type="entry name" value="NITROGEN ASSIMILATION TRANSCRIPTIONAL ACTIVATOR-RELATED"/>
    <property type="match status" value="1"/>
</dbReference>
<organism evidence="6 7">
    <name type="scientific">Methylobacterium persicinum</name>
    <dbReference type="NCBI Taxonomy" id="374426"/>
    <lineage>
        <taxon>Bacteria</taxon>
        <taxon>Pseudomonadati</taxon>
        <taxon>Pseudomonadota</taxon>
        <taxon>Alphaproteobacteria</taxon>
        <taxon>Hyphomicrobiales</taxon>
        <taxon>Methylobacteriaceae</taxon>
        <taxon>Methylobacterium</taxon>
    </lineage>
</organism>
<dbReference type="SUPFAM" id="SSF53850">
    <property type="entry name" value="Periplasmic binding protein-like II"/>
    <property type="match status" value="1"/>
</dbReference>
<accession>A0ABU0HN28</accession>
<comment type="caution">
    <text evidence="6">The sequence shown here is derived from an EMBL/GenBank/DDBJ whole genome shotgun (WGS) entry which is preliminary data.</text>
</comment>
<evidence type="ECO:0000259" key="5">
    <source>
        <dbReference type="PROSITE" id="PS50931"/>
    </source>
</evidence>
<gene>
    <name evidence="6" type="ORF">QO016_003238</name>
</gene>
<dbReference type="EMBL" id="JAUSVV010000007">
    <property type="protein sequence ID" value="MDQ0443733.1"/>
    <property type="molecule type" value="Genomic_DNA"/>
</dbReference>
<keyword evidence="3 6" id="KW-0238">DNA-binding</keyword>
<comment type="similarity">
    <text evidence="1">Belongs to the LysR transcriptional regulatory family.</text>
</comment>
<dbReference type="PRINTS" id="PR00039">
    <property type="entry name" value="HTHLYSR"/>
</dbReference>
<feature type="domain" description="HTH lysR-type" evidence="5">
    <location>
        <begin position="11"/>
        <end position="68"/>
    </location>
</feature>
<evidence type="ECO:0000256" key="3">
    <source>
        <dbReference type="ARBA" id="ARBA00023125"/>
    </source>
</evidence>
<proteinExistence type="inferred from homology"/>
<dbReference type="PROSITE" id="PS50931">
    <property type="entry name" value="HTH_LYSR"/>
    <property type="match status" value="1"/>
</dbReference>
<dbReference type="PANTHER" id="PTHR30419">
    <property type="entry name" value="HTH-TYPE TRANSCRIPTIONAL REGULATOR YBHD"/>
    <property type="match status" value="1"/>
</dbReference>
<protein>
    <submittedName>
        <fullName evidence="6">DNA-binding transcriptional LysR family regulator</fullName>
    </submittedName>
</protein>
<keyword evidence="2" id="KW-0805">Transcription regulation</keyword>
<dbReference type="Gene3D" id="1.10.10.10">
    <property type="entry name" value="Winged helix-like DNA-binding domain superfamily/Winged helix DNA-binding domain"/>
    <property type="match status" value="1"/>
</dbReference>
<dbReference type="InterPro" id="IPR036390">
    <property type="entry name" value="WH_DNA-bd_sf"/>
</dbReference>
<reference evidence="6 7" key="1">
    <citation type="submission" date="2023-07" db="EMBL/GenBank/DDBJ databases">
        <title>Genomic Encyclopedia of Type Strains, Phase IV (KMG-IV): sequencing the most valuable type-strain genomes for metagenomic binning, comparative biology and taxonomic classification.</title>
        <authorList>
            <person name="Goeker M."/>
        </authorList>
    </citation>
    <scope>NUCLEOTIDE SEQUENCE [LARGE SCALE GENOMIC DNA]</scope>
    <source>
        <strain evidence="6 7">DSM 19562</strain>
    </source>
</reference>
<dbReference type="RefSeq" id="WP_238252405.1">
    <property type="nucleotide sequence ID" value="NZ_BPQX01000055.1"/>
</dbReference>
<evidence type="ECO:0000256" key="4">
    <source>
        <dbReference type="ARBA" id="ARBA00023163"/>
    </source>
</evidence>
<keyword evidence="7" id="KW-1185">Reference proteome</keyword>
<sequence length="305" mass="33412">MGGRQGTMERVDFLGLQAFLSIANWGSFNRAAASLNLSQAALSHRLRKLEDELGVKLVARTTRQVTLTPAGVDLLPSAQRIVEELSQIFGKLRMQGRESQDLVRIGCLPTIASSHLPRILQRFGERDPGVLVRILDHSATAIVERVRAGEAEFGVTIMTAQHYDLDITPIHQEPFVLVCRADDRLAGEKVVTWSDLRGERLVKIGEQTGNNLLIVAGLGGRYAEMGWTYEVHRVATAIGLVRGGLGLTVVPRLAFETAPGSDLVAVPLRAPSISRTIGIVTRLGHTLSPPAERLARIFREYFLTI</sequence>
<evidence type="ECO:0000256" key="2">
    <source>
        <dbReference type="ARBA" id="ARBA00023015"/>
    </source>
</evidence>
<evidence type="ECO:0000256" key="1">
    <source>
        <dbReference type="ARBA" id="ARBA00009437"/>
    </source>
</evidence>
<dbReference type="InterPro" id="IPR036388">
    <property type="entry name" value="WH-like_DNA-bd_sf"/>
</dbReference>